<gene>
    <name evidence="7" type="ORF">GT409_00555</name>
</gene>
<evidence type="ECO:0000256" key="2">
    <source>
        <dbReference type="ARBA" id="ARBA00022777"/>
    </source>
</evidence>
<dbReference type="GO" id="GO:0016020">
    <property type="term" value="C:membrane"/>
    <property type="evidence" value="ECO:0007669"/>
    <property type="project" value="InterPro"/>
</dbReference>
<evidence type="ECO:0000256" key="4">
    <source>
        <dbReference type="SAM" id="Phobius"/>
    </source>
</evidence>
<dbReference type="InterPro" id="IPR005467">
    <property type="entry name" value="His_kinase_dom"/>
</dbReference>
<dbReference type="EMBL" id="CP047593">
    <property type="protein sequence ID" value="QHI68000.1"/>
    <property type="molecule type" value="Genomic_DNA"/>
</dbReference>
<organism evidence="7 8">
    <name type="scientific">Tichowtungia aerotolerans</name>
    <dbReference type="NCBI Taxonomy" id="2697043"/>
    <lineage>
        <taxon>Bacteria</taxon>
        <taxon>Pseudomonadati</taxon>
        <taxon>Kiritimatiellota</taxon>
        <taxon>Tichowtungiia</taxon>
        <taxon>Tichowtungiales</taxon>
        <taxon>Tichowtungiaceae</taxon>
        <taxon>Tichowtungia</taxon>
    </lineage>
</organism>
<keyword evidence="8" id="KW-1185">Reference proteome</keyword>
<dbReference type="InterPro" id="IPR011712">
    <property type="entry name" value="Sig_transdc_His_kin_sub3_dim/P"/>
</dbReference>
<name>A0A6P1M0B9_9BACT</name>
<dbReference type="PANTHER" id="PTHR24421:SF61">
    <property type="entry name" value="OXYGEN SENSOR HISTIDINE KINASE NREB"/>
    <property type="match status" value="1"/>
</dbReference>
<proteinExistence type="predicted"/>
<dbReference type="GO" id="GO:0046983">
    <property type="term" value="F:protein dimerization activity"/>
    <property type="evidence" value="ECO:0007669"/>
    <property type="project" value="InterPro"/>
</dbReference>
<evidence type="ECO:0000256" key="3">
    <source>
        <dbReference type="ARBA" id="ARBA00023012"/>
    </source>
</evidence>
<feature type="signal peptide" evidence="5">
    <location>
        <begin position="1"/>
        <end position="22"/>
    </location>
</feature>
<dbReference type="RefSeq" id="WP_160626034.1">
    <property type="nucleotide sequence ID" value="NZ_CP047593.1"/>
</dbReference>
<dbReference type="SMART" id="SM00387">
    <property type="entry name" value="HATPase_c"/>
    <property type="match status" value="1"/>
</dbReference>
<dbReference type="SUPFAM" id="SSF55874">
    <property type="entry name" value="ATPase domain of HSP90 chaperone/DNA topoisomerase II/histidine kinase"/>
    <property type="match status" value="1"/>
</dbReference>
<dbReference type="Gene3D" id="3.30.565.10">
    <property type="entry name" value="Histidine kinase-like ATPase, C-terminal domain"/>
    <property type="match status" value="1"/>
</dbReference>
<feature type="domain" description="Histidine kinase" evidence="6">
    <location>
        <begin position="471"/>
        <end position="659"/>
    </location>
</feature>
<dbReference type="InterPro" id="IPR036890">
    <property type="entry name" value="HATPase_C_sf"/>
</dbReference>
<dbReference type="CDD" id="cd16917">
    <property type="entry name" value="HATPase_UhpB-NarQ-NarX-like"/>
    <property type="match status" value="1"/>
</dbReference>
<keyword evidence="1" id="KW-0808">Transferase</keyword>
<evidence type="ECO:0000256" key="1">
    <source>
        <dbReference type="ARBA" id="ARBA00022679"/>
    </source>
</evidence>
<evidence type="ECO:0000313" key="8">
    <source>
        <dbReference type="Proteomes" id="UP000464954"/>
    </source>
</evidence>
<dbReference type="InterPro" id="IPR003594">
    <property type="entry name" value="HATPase_dom"/>
</dbReference>
<sequence length="685" mass="77132">MLKFASIFRVAVLAHTSLWVMSAELFAQGDPVGSVPLFSIKKYIQRLEVEEFRLRAELADLPKIDDSLQLDAYGYHSGYLPVLDELPEEPRWTVELKTTLEHSFNEFFLIPAADRRFDDMPGYGFPRRFRITAVAQDGSREVIADWRERDYPDPGRYPVRFAGTGGSLDTILLEVYRGTVEGGREFFALDEALIRTDFFVMKTLAIRSSASFESPPFWSADYLIDQKTSCGLPVGAAVGGEPLSDYIMRYRKQPAEQVLLLDLGRKVHVSMISLYPARPPEGIIVPGYGFPGSVRLQMFRDRPNDPQEIERVVEESALPNPGNNVVRISGNSRFVRWVQLTFSDFPVHEGMYTFALGEVALQGVELLQCRVASWDGQGQVDALVDRTANGLLVLPMNQWVNGLIRRNMLERRLNDIARLMVESVEHRRRILKTAWIVIGALIASLVIAALIYQHILRRVGALRLKQRITRDLHDEVGSNLGGMALMASALERTAASGEMKEELGELALMARDACASLREVVWLIDRSGVRLPDLLVKLRERTERVLDGMELTFEMPDDCPDVEIPLTLKRHLLMYFKEALHNCARHAQATKVDVSVQVAPAGFRLQMRDNGCGFDVSSVVDGWGLDSMRKRAQEMGGKMDLETAPGQGTVLVLTIPWKILLNKTDHPYKTSNRPGRFGCRKKDEA</sequence>
<evidence type="ECO:0000259" key="6">
    <source>
        <dbReference type="PROSITE" id="PS50109"/>
    </source>
</evidence>
<feature type="transmembrane region" description="Helical" evidence="4">
    <location>
        <begin position="434"/>
        <end position="455"/>
    </location>
</feature>
<keyword evidence="4" id="KW-1133">Transmembrane helix</keyword>
<dbReference type="Pfam" id="PF02518">
    <property type="entry name" value="HATPase_c"/>
    <property type="match status" value="1"/>
</dbReference>
<dbReference type="Gene3D" id="1.20.5.1930">
    <property type="match status" value="1"/>
</dbReference>
<reference evidence="7 8" key="1">
    <citation type="submission" date="2020-01" db="EMBL/GenBank/DDBJ databases">
        <title>Ponticoccus aerotolerans gen. nov., sp. nov., an anaerobic bacterium and proposal of Ponticoccusceae fam. nov., Ponticoccusles ord. nov. and Ponticoccuse classis nov. in the phylum Kiritimatiellaeota.</title>
        <authorList>
            <person name="Zhou L.Y."/>
            <person name="Du Z.J."/>
        </authorList>
    </citation>
    <scope>NUCLEOTIDE SEQUENCE [LARGE SCALE GENOMIC DNA]</scope>
    <source>
        <strain evidence="7 8">S-5007</strain>
    </source>
</reference>
<dbReference type="InterPro" id="IPR050482">
    <property type="entry name" value="Sensor_HK_TwoCompSys"/>
</dbReference>
<accession>A0A6P1M0B9</accession>
<keyword evidence="4" id="KW-0472">Membrane</keyword>
<evidence type="ECO:0000313" key="7">
    <source>
        <dbReference type="EMBL" id="QHI68000.1"/>
    </source>
</evidence>
<dbReference type="PROSITE" id="PS50109">
    <property type="entry name" value="HIS_KIN"/>
    <property type="match status" value="1"/>
</dbReference>
<keyword evidence="5" id="KW-0732">Signal</keyword>
<dbReference type="KEGG" id="taer:GT409_00555"/>
<dbReference type="Pfam" id="PF07730">
    <property type="entry name" value="HisKA_3"/>
    <property type="match status" value="1"/>
</dbReference>
<dbReference type="AlphaFoldDB" id="A0A6P1M0B9"/>
<dbReference type="PANTHER" id="PTHR24421">
    <property type="entry name" value="NITRATE/NITRITE SENSOR PROTEIN NARX-RELATED"/>
    <property type="match status" value="1"/>
</dbReference>
<feature type="chain" id="PRO_5026893038" description="Histidine kinase domain-containing protein" evidence="5">
    <location>
        <begin position="23"/>
        <end position="685"/>
    </location>
</feature>
<keyword evidence="3" id="KW-0902">Two-component regulatory system</keyword>
<evidence type="ECO:0000256" key="5">
    <source>
        <dbReference type="SAM" id="SignalP"/>
    </source>
</evidence>
<dbReference type="Proteomes" id="UP000464954">
    <property type="component" value="Chromosome"/>
</dbReference>
<keyword evidence="4" id="KW-0812">Transmembrane</keyword>
<dbReference type="GO" id="GO:0000155">
    <property type="term" value="F:phosphorelay sensor kinase activity"/>
    <property type="evidence" value="ECO:0007669"/>
    <property type="project" value="InterPro"/>
</dbReference>
<protein>
    <recommendedName>
        <fullName evidence="6">Histidine kinase domain-containing protein</fullName>
    </recommendedName>
</protein>
<keyword evidence="2" id="KW-0418">Kinase</keyword>